<keyword evidence="1" id="KW-0808">Transferase</keyword>
<dbReference type="EMBL" id="MN739000">
    <property type="protein sequence ID" value="QHT34480.1"/>
    <property type="molecule type" value="Genomic_DNA"/>
</dbReference>
<evidence type="ECO:0000259" key="4">
    <source>
        <dbReference type="Pfam" id="PF13847"/>
    </source>
</evidence>
<name>A0A6C0F2K1_9ZZZZ</name>
<reference evidence="5" key="1">
    <citation type="journal article" date="2020" name="Nature">
        <title>Giant virus diversity and host interactions through global metagenomics.</title>
        <authorList>
            <person name="Schulz F."/>
            <person name="Roux S."/>
            <person name="Paez-Espino D."/>
            <person name="Jungbluth S."/>
            <person name="Walsh D.A."/>
            <person name="Denef V.J."/>
            <person name="McMahon K.D."/>
            <person name="Konstantinidis K.T."/>
            <person name="Eloe-Fadrosh E.A."/>
            <person name="Kyrpides N.C."/>
            <person name="Woyke T."/>
        </authorList>
    </citation>
    <scope>NUCLEOTIDE SEQUENCE</scope>
    <source>
        <strain evidence="5">GVMAG-M-3300009163-63</strain>
    </source>
</reference>
<feature type="domain" description="Cytidyltransferase-like" evidence="3">
    <location>
        <begin position="369"/>
        <end position="493"/>
    </location>
</feature>
<dbReference type="PANTHER" id="PTHR43793:SF1">
    <property type="entry name" value="FAD SYNTHASE"/>
    <property type="match status" value="1"/>
</dbReference>
<dbReference type="Gene3D" id="3.40.50.150">
    <property type="entry name" value="Vaccinia Virus protein VP39"/>
    <property type="match status" value="1"/>
</dbReference>
<dbReference type="Pfam" id="PF13847">
    <property type="entry name" value="Methyltransf_31"/>
    <property type="match status" value="1"/>
</dbReference>
<feature type="domain" description="Methyltransferase" evidence="4">
    <location>
        <begin position="44"/>
        <end position="159"/>
    </location>
</feature>
<dbReference type="Pfam" id="PF01467">
    <property type="entry name" value="CTP_transf_like"/>
    <property type="match status" value="1"/>
</dbReference>
<dbReference type="InterPro" id="IPR014729">
    <property type="entry name" value="Rossmann-like_a/b/a_fold"/>
</dbReference>
<organism evidence="5">
    <name type="scientific">viral metagenome</name>
    <dbReference type="NCBI Taxonomy" id="1070528"/>
    <lineage>
        <taxon>unclassified sequences</taxon>
        <taxon>metagenomes</taxon>
        <taxon>organismal metagenomes</taxon>
    </lineage>
</organism>
<protein>
    <recommendedName>
        <fullName evidence="6">Cytidyltransferase-like domain-containing protein</fullName>
    </recommendedName>
</protein>
<dbReference type="CDD" id="cd02440">
    <property type="entry name" value="AdoMet_MTases"/>
    <property type="match status" value="1"/>
</dbReference>
<dbReference type="InterPro" id="IPR004821">
    <property type="entry name" value="Cyt_trans-like"/>
</dbReference>
<dbReference type="GO" id="GO:0016779">
    <property type="term" value="F:nucleotidyltransferase activity"/>
    <property type="evidence" value="ECO:0007669"/>
    <property type="project" value="UniProtKB-KW"/>
</dbReference>
<accession>A0A6C0F2K1</accession>
<dbReference type="NCBIfam" id="TIGR00125">
    <property type="entry name" value="cyt_tran_rel"/>
    <property type="match status" value="1"/>
</dbReference>
<proteinExistence type="predicted"/>
<evidence type="ECO:0000256" key="1">
    <source>
        <dbReference type="ARBA" id="ARBA00022679"/>
    </source>
</evidence>
<dbReference type="PANTHER" id="PTHR43793">
    <property type="entry name" value="FAD SYNTHASE"/>
    <property type="match status" value="1"/>
</dbReference>
<dbReference type="InterPro" id="IPR050385">
    <property type="entry name" value="Archaeal_FAD_synthase"/>
</dbReference>
<dbReference type="AlphaFoldDB" id="A0A6C0F2K1"/>
<dbReference type="Gene3D" id="3.40.50.620">
    <property type="entry name" value="HUPs"/>
    <property type="match status" value="1"/>
</dbReference>
<evidence type="ECO:0000313" key="5">
    <source>
        <dbReference type="EMBL" id="QHT34480.1"/>
    </source>
</evidence>
<sequence>MNWSDVWINKNDTIIQHEYNGYKFKNCDEYKTFISEICKNLNLTNNTTILDICCGNGSFIQELIKMKNITNINMYGIDISEINIKYACENYTGNYIVGDIKNPLPYDNNLFDYVIIISSLQYLENDEQLFFLLSEMKRVCKSNGIIFIGNAYDKKMCDDIFFEKKHYMFNRELLFDYFKNNNIVCYDNKYLDIKFYTYVNEKFNMVIHLNNNDLLNIGVDIHDTLSHSPLFFKNLFNNWKGKRILITGTPLSKENEIIELLKNINFLIDIDYDKIEYGYEYDKKDMNYSHFEKMKIHKLNAIKKHKVNIYFDDNPFYVEYLRNYVFVYQTILSNDYINCYNKLDKYFTCNLQEKQFNYLDFLRQKKNVLIPGSFDLFHIGHLNLLNKYKNYDLHVAVQGSQSIFETKKQYPTLTTDERIEFIKNLNITKHVISYTSLNLVNIIKNFEINILVIGPEYGNHNEHLINIDYCNNNNVEIIVESRTENISSTMIKNKIQNKVNNV</sequence>
<evidence type="ECO:0000259" key="3">
    <source>
        <dbReference type="Pfam" id="PF01467"/>
    </source>
</evidence>
<evidence type="ECO:0008006" key="6">
    <source>
        <dbReference type="Google" id="ProtNLM"/>
    </source>
</evidence>
<dbReference type="InterPro" id="IPR025714">
    <property type="entry name" value="Methyltranfer_dom"/>
</dbReference>
<evidence type="ECO:0000256" key="2">
    <source>
        <dbReference type="ARBA" id="ARBA00022695"/>
    </source>
</evidence>
<dbReference type="SUPFAM" id="SSF53335">
    <property type="entry name" value="S-adenosyl-L-methionine-dependent methyltransferases"/>
    <property type="match status" value="1"/>
</dbReference>
<keyword evidence="2" id="KW-0548">Nucleotidyltransferase</keyword>
<dbReference type="InterPro" id="IPR029063">
    <property type="entry name" value="SAM-dependent_MTases_sf"/>
</dbReference>
<dbReference type="SUPFAM" id="SSF52374">
    <property type="entry name" value="Nucleotidylyl transferase"/>
    <property type="match status" value="1"/>
</dbReference>